<dbReference type="Proteomes" id="UP000707356">
    <property type="component" value="Unassembled WGS sequence"/>
</dbReference>
<dbReference type="AlphaFoldDB" id="A0A951U6I9"/>
<protein>
    <submittedName>
        <fullName evidence="1">Pre-peptidase C-terminal domain-containing protein</fullName>
    </submittedName>
</protein>
<dbReference type="EMBL" id="JAHHHV010000081">
    <property type="protein sequence ID" value="MBW4467893.1"/>
    <property type="molecule type" value="Genomic_DNA"/>
</dbReference>
<sequence length="512" mass="53782">MSTSKKDNNLRGARNIGTLGGSKRINGFVGKKDKLDFARFDLSGASDFGLTLGGVKGKPKAAVKVTLRNDSGAVIQSFRSGPKPRAFSGQLAAGTYYIGVQRLQGEVRYKLGTSATPAPIPPAPIPPTPPIPPAPVPDTLATALDIGALTGTYLNSDFVGTTDPIDFYKFSTSDVGNLQVRINGTSASTKIQLIRDGNGNGLIDAGEILASDIGFSTTVLPSITQDLPAGTYFVSVEPSSSTASTQYQISLVNTPFGGSAVPDPGNTLPTARDLGIVSGTVIAKEYVGKIDPSDIYRFTLNDISNVQVVAKGTSDSTRIQLIRDSNSNGLIDNDEILDSDNFASSLVTNITQDLPVGAYFIKVDPRNGNSDISTLYELNLVTTPFGGNGAADPGNTLSTARDFGVLSGTVTAKEYVGIIDPDDFYKFTLNSAATLQAKATGSSDSTRIQLIRDINGNGLIDNNEILASDNFASAGFLTEITQSLQAGAYFIRVEPRNGNTSNSTNYSLSLTV</sequence>
<dbReference type="InterPro" id="IPR018247">
    <property type="entry name" value="EF_Hand_1_Ca_BS"/>
</dbReference>
<evidence type="ECO:0000313" key="1">
    <source>
        <dbReference type="EMBL" id="MBW4467893.1"/>
    </source>
</evidence>
<dbReference type="PROSITE" id="PS00018">
    <property type="entry name" value="EF_HAND_1"/>
    <property type="match status" value="3"/>
</dbReference>
<comment type="caution">
    <text evidence="1">The sequence shown here is derived from an EMBL/GenBank/DDBJ whole genome shotgun (WGS) entry which is preliminary data.</text>
</comment>
<dbReference type="SUPFAM" id="SSF89260">
    <property type="entry name" value="Collagen-binding domain"/>
    <property type="match status" value="4"/>
</dbReference>
<reference evidence="1" key="2">
    <citation type="journal article" date="2022" name="Microbiol. Resour. Announc.">
        <title>Metagenome Sequencing to Explore Phylogenomics of Terrestrial Cyanobacteria.</title>
        <authorList>
            <person name="Ward R.D."/>
            <person name="Stajich J.E."/>
            <person name="Johansen J.R."/>
            <person name="Huntemann M."/>
            <person name="Clum A."/>
            <person name="Foster B."/>
            <person name="Foster B."/>
            <person name="Roux S."/>
            <person name="Palaniappan K."/>
            <person name="Varghese N."/>
            <person name="Mukherjee S."/>
            <person name="Reddy T.B.K."/>
            <person name="Daum C."/>
            <person name="Copeland A."/>
            <person name="Chen I.A."/>
            <person name="Ivanova N.N."/>
            <person name="Kyrpides N.C."/>
            <person name="Shapiro N."/>
            <person name="Eloe-Fadrosh E.A."/>
            <person name="Pietrasiak N."/>
        </authorList>
    </citation>
    <scope>NUCLEOTIDE SEQUENCE</scope>
    <source>
        <strain evidence="1">GSE-TBD4-15B</strain>
    </source>
</reference>
<proteinExistence type="predicted"/>
<gene>
    <name evidence="1" type="ORF">KME07_20900</name>
</gene>
<accession>A0A951U6I9</accession>
<reference evidence="1" key="1">
    <citation type="submission" date="2021-05" db="EMBL/GenBank/DDBJ databases">
        <authorList>
            <person name="Pietrasiak N."/>
            <person name="Ward R."/>
            <person name="Stajich J.E."/>
            <person name="Kurbessoian T."/>
        </authorList>
    </citation>
    <scope>NUCLEOTIDE SEQUENCE</scope>
    <source>
        <strain evidence="1">GSE-TBD4-15B</strain>
    </source>
</reference>
<organism evidence="1 2">
    <name type="scientific">Pegethrix bostrychoides GSE-TBD4-15B</name>
    <dbReference type="NCBI Taxonomy" id="2839662"/>
    <lineage>
        <taxon>Bacteria</taxon>
        <taxon>Bacillati</taxon>
        <taxon>Cyanobacteriota</taxon>
        <taxon>Cyanophyceae</taxon>
        <taxon>Oculatellales</taxon>
        <taxon>Oculatellaceae</taxon>
        <taxon>Pegethrix</taxon>
    </lineage>
</organism>
<name>A0A951U6I9_9CYAN</name>
<evidence type="ECO:0000313" key="2">
    <source>
        <dbReference type="Proteomes" id="UP000707356"/>
    </source>
</evidence>
<dbReference type="Gene3D" id="2.60.120.380">
    <property type="match status" value="4"/>
</dbReference>